<dbReference type="SUPFAM" id="SSF53756">
    <property type="entry name" value="UDP-Glycosyltransferase/glycogen phosphorylase"/>
    <property type="match status" value="1"/>
</dbReference>
<dbReference type="Pfam" id="PF00534">
    <property type="entry name" value="Glycos_transf_1"/>
    <property type="match status" value="1"/>
</dbReference>
<dbReference type="InterPro" id="IPR001296">
    <property type="entry name" value="Glyco_trans_1"/>
</dbReference>
<organism evidence="4 5">
    <name type="scientific">Rubrivivax gelatinosus</name>
    <name type="common">Rhodocyclus gelatinosus</name>
    <name type="synonym">Rhodopseudomonas gelatinosa</name>
    <dbReference type="NCBI Taxonomy" id="28068"/>
    <lineage>
        <taxon>Bacteria</taxon>
        <taxon>Pseudomonadati</taxon>
        <taxon>Pseudomonadota</taxon>
        <taxon>Betaproteobacteria</taxon>
        <taxon>Burkholderiales</taxon>
        <taxon>Sphaerotilaceae</taxon>
        <taxon>Rubrivivax</taxon>
    </lineage>
</organism>
<evidence type="ECO:0000313" key="4">
    <source>
        <dbReference type="EMBL" id="TCP02514.1"/>
    </source>
</evidence>
<sequence>MSTVYLNGKFIAQRTTGVQRFAARVVLALDRQLAPGGRRWVLLCPPGGQAPALAHIELRRVAGPGRSLHAWEQLALPRAAHDGLLVNLAGSAPWFARRQIATLHDAAVFDHPEAYTPAFVAWYRRLFRRLGRRAERLLTVSSFSRQRLAQALGIAAERFAVVPCGADHLDEVVADDAVIAHLGLEGRRFVLAVGSENPTKNQAGLLEAWRRLRPDADCRLVLVGGRNQRVFQDEGAGDDPPGVVRTGWLPDAPLVALYRRAEALAFPSHYEGFGLPPVEAMRCGCPVLVARAASMPEVCGDAALYVDPADPAAIAAGLQRLLGDEALRARLRAAGRERAAGCTWAASAAALQAAVEAAA</sequence>
<dbReference type="RefSeq" id="WP_132647038.1">
    <property type="nucleotide sequence ID" value="NZ_CP181386.1"/>
</dbReference>
<dbReference type="OrthoDB" id="433681at2"/>
<dbReference type="Proteomes" id="UP000295106">
    <property type="component" value="Unassembled WGS sequence"/>
</dbReference>
<comment type="caution">
    <text evidence="4">The sequence shown here is derived from an EMBL/GenBank/DDBJ whole genome shotgun (WGS) entry which is preliminary data.</text>
</comment>
<keyword evidence="1 4" id="KW-0808">Transferase</keyword>
<dbReference type="GeneID" id="99683477"/>
<dbReference type="GO" id="GO:0009103">
    <property type="term" value="P:lipopolysaccharide biosynthetic process"/>
    <property type="evidence" value="ECO:0007669"/>
    <property type="project" value="TreeGrafter"/>
</dbReference>
<dbReference type="PANTHER" id="PTHR46401:SF2">
    <property type="entry name" value="GLYCOSYLTRANSFERASE WBBK-RELATED"/>
    <property type="match status" value="1"/>
</dbReference>
<evidence type="ECO:0000259" key="2">
    <source>
        <dbReference type="Pfam" id="PF00534"/>
    </source>
</evidence>
<proteinExistence type="predicted"/>
<name>A0A4R2MDG5_RUBGE</name>
<dbReference type="CDD" id="cd03809">
    <property type="entry name" value="GT4_MtfB-like"/>
    <property type="match status" value="1"/>
</dbReference>
<dbReference type="Gene3D" id="3.40.50.2000">
    <property type="entry name" value="Glycogen Phosphorylase B"/>
    <property type="match status" value="2"/>
</dbReference>
<dbReference type="GO" id="GO:0016757">
    <property type="term" value="F:glycosyltransferase activity"/>
    <property type="evidence" value="ECO:0007669"/>
    <property type="project" value="InterPro"/>
</dbReference>
<feature type="domain" description="Glycosyltransferase subfamily 4-like N-terminal" evidence="3">
    <location>
        <begin position="23"/>
        <end position="167"/>
    </location>
</feature>
<dbReference type="InterPro" id="IPR028098">
    <property type="entry name" value="Glyco_trans_4-like_N"/>
</dbReference>
<dbReference type="PANTHER" id="PTHR46401">
    <property type="entry name" value="GLYCOSYLTRANSFERASE WBBK-RELATED"/>
    <property type="match status" value="1"/>
</dbReference>
<evidence type="ECO:0000313" key="5">
    <source>
        <dbReference type="Proteomes" id="UP000295106"/>
    </source>
</evidence>
<dbReference type="AlphaFoldDB" id="A0A4R2MDG5"/>
<gene>
    <name evidence="4" type="ORF">EV684_10676</name>
</gene>
<reference evidence="4 5" key="1">
    <citation type="submission" date="2019-03" db="EMBL/GenBank/DDBJ databases">
        <title>Genomic Encyclopedia of Type Strains, Phase IV (KMG-IV): sequencing the most valuable type-strain genomes for metagenomic binning, comparative biology and taxonomic classification.</title>
        <authorList>
            <person name="Goeker M."/>
        </authorList>
    </citation>
    <scope>NUCLEOTIDE SEQUENCE [LARGE SCALE GENOMIC DNA]</scope>
    <source>
        <strain evidence="4 5">DSM 1709</strain>
    </source>
</reference>
<accession>A0A4R2MDG5</accession>
<feature type="domain" description="Glycosyl transferase family 1" evidence="2">
    <location>
        <begin position="185"/>
        <end position="338"/>
    </location>
</feature>
<evidence type="ECO:0000256" key="1">
    <source>
        <dbReference type="ARBA" id="ARBA00022679"/>
    </source>
</evidence>
<dbReference type="Pfam" id="PF13439">
    <property type="entry name" value="Glyco_transf_4"/>
    <property type="match status" value="1"/>
</dbReference>
<evidence type="ECO:0000259" key="3">
    <source>
        <dbReference type="Pfam" id="PF13439"/>
    </source>
</evidence>
<protein>
    <submittedName>
        <fullName evidence="4">Glycosyltransferase involved in cell wall biosynthesis</fullName>
    </submittedName>
</protein>
<dbReference type="EMBL" id="SLXD01000006">
    <property type="protein sequence ID" value="TCP02514.1"/>
    <property type="molecule type" value="Genomic_DNA"/>
</dbReference>